<dbReference type="OrthoDB" id="4176703at2"/>
<evidence type="ECO:0000313" key="1">
    <source>
        <dbReference type="EMBL" id="SDH32775.1"/>
    </source>
</evidence>
<dbReference type="STRING" id="504805.SAMN05421505_11450"/>
<protein>
    <recommendedName>
        <fullName evidence="3">AAA ATPase domain-containing protein</fullName>
    </recommendedName>
</protein>
<dbReference type="EMBL" id="FNCN01000014">
    <property type="protein sequence ID" value="SDH32775.1"/>
    <property type="molecule type" value="Genomic_DNA"/>
</dbReference>
<evidence type="ECO:0000313" key="2">
    <source>
        <dbReference type="Proteomes" id="UP000198923"/>
    </source>
</evidence>
<dbReference type="Proteomes" id="UP000198923">
    <property type="component" value="Unassembled WGS sequence"/>
</dbReference>
<organism evidence="1 2">
    <name type="scientific">Sinosporangium album</name>
    <dbReference type="NCBI Taxonomy" id="504805"/>
    <lineage>
        <taxon>Bacteria</taxon>
        <taxon>Bacillati</taxon>
        <taxon>Actinomycetota</taxon>
        <taxon>Actinomycetes</taxon>
        <taxon>Streptosporangiales</taxon>
        <taxon>Streptosporangiaceae</taxon>
        <taxon>Sinosporangium</taxon>
    </lineage>
</organism>
<dbReference type="InterPro" id="IPR027417">
    <property type="entry name" value="P-loop_NTPase"/>
</dbReference>
<dbReference type="RefSeq" id="WP_143020297.1">
    <property type="nucleotide sequence ID" value="NZ_FNCN01000014.1"/>
</dbReference>
<dbReference type="SUPFAM" id="SSF52540">
    <property type="entry name" value="P-loop containing nucleoside triphosphate hydrolases"/>
    <property type="match status" value="1"/>
</dbReference>
<reference evidence="1 2" key="1">
    <citation type="submission" date="2016-10" db="EMBL/GenBank/DDBJ databases">
        <authorList>
            <person name="de Groot N.N."/>
        </authorList>
    </citation>
    <scope>NUCLEOTIDE SEQUENCE [LARGE SCALE GENOMIC DNA]</scope>
    <source>
        <strain evidence="1 2">CPCC 201354</strain>
    </source>
</reference>
<keyword evidence="2" id="KW-1185">Reference proteome</keyword>
<proteinExistence type="predicted"/>
<sequence>MTPFCPPPVVHSSEALCPWLDTAHDGLYVGVDDVFASFDRFTQSFNPLGKLLVNGHVVLVTGHDGCGKSALVNKCVHWLNSRLREQAAQPHGQDTPSGSPVIVDLMDIHPEGDHKKRARTLFSVCVERLREQVAQFFTLPEWEKLEALPVEKDLVEGYQFLSGLLKKYSLVLLVLMPRARSEEEIHELARLALRNIVFFAEIATFGITPINRIKRELTSSLVPVKIGPLRAEDGLLWFKDHMRRVPPDRRRDLPQIPDDALVKFFNEVGEVRPLFTLRFLQEYFCRLYSTYIPRHPVVPISYENLSDFLNDIWNDIFGESEEGE</sequence>
<evidence type="ECO:0008006" key="3">
    <source>
        <dbReference type="Google" id="ProtNLM"/>
    </source>
</evidence>
<accession>A0A1G8BHR1</accession>
<name>A0A1G8BHR1_9ACTN</name>
<dbReference type="AlphaFoldDB" id="A0A1G8BHR1"/>
<gene>
    <name evidence="1" type="ORF">SAMN05421505_11450</name>
</gene>